<evidence type="ECO:0000313" key="4">
    <source>
        <dbReference type="Proteomes" id="UP001357485"/>
    </source>
</evidence>
<feature type="domain" description="S1 motif" evidence="2">
    <location>
        <begin position="46"/>
        <end position="115"/>
    </location>
</feature>
<dbReference type="PANTHER" id="PTHR23270:SF10">
    <property type="entry name" value="PROTEIN RRP5 HOMOLOG"/>
    <property type="match status" value="1"/>
</dbReference>
<name>A0ABR0LLV0_9PEZI</name>
<dbReference type="SUPFAM" id="SSF50249">
    <property type="entry name" value="Nucleic acid-binding proteins"/>
    <property type="match status" value="2"/>
</dbReference>
<dbReference type="SMART" id="SM00316">
    <property type="entry name" value="S1"/>
    <property type="match status" value="2"/>
</dbReference>
<protein>
    <submittedName>
        <fullName evidence="3">rRNA biogenesis protein rrp5</fullName>
    </submittedName>
</protein>
<feature type="domain" description="S1 motif" evidence="2">
    <location>
        <begin position="135"/>
        <end position="206"/>
    </location>
</feature>
<comment type="caution">
    <text evidence="3">The sequence shown here is derived from an EMBL/GenBank/DDBJ whole genome shotgun (WGS) entry which is preliminary data.</text>
</comment>
<dbReference type="PANTHER" id="PTHR23270">
    <property type="entry name" value="PROGRAMMED CELL DEATH PROTEIN 11 PRE-RRNA PROCESSING PROTEIN RRP5"/>
    <property type="match status" value="1"/>
</dbReference>
<dbReference type="EMBL" id="JAVRRA010018624">
    <property type="protein sequence ID" value="KAK5188027.1"/>
    <property type="molecule type" value="Genomic_DNA"/>
</dbReference>
<feature type="non-terminal residue" evidence="3">
    <location>
        <position position="247"/>
    </location>
</feature>
<evidence type="ECO:0000259" key="2">
    <source>
        <dbReference type="PROSITE" id="PS50126"/>
    </source>
</evidence>
<organism evidence="3 4">
    <name type="scientific">Cryomyces antarcticus</name>
    <dbReference type="NCBI Taxonomy" id="329879"/>
    <lineage>
        <taxon>Eukaryota</taxon>
        <taxon>Fungi</taxon>
        <taxon>Dikarya</taxon>
        <taxon>Ascomycota</taxon>
        <taxon>Pezizomycotina</taxon>
        <taxon>Dothideomycetes</taxon>
        <taxon>Dothideomycetes incertae sedis</taxon>
        <taxon>Cryomyces</taxon>
    </lineage>
</organism>
<dbReference type="InterPro" id="IPR012340">
    <property type="entry name" value="NA-bd_OB-fold"/>
</dbReference>
<dbReference type="CDD" id="cd05707">
    <property type="entry name" value="S1_Rrp5_repeat_sc11"/>
    <property type="match status" value="1"/>
</dbReference>
<keyword evidence="4" id="KW-1185">Reference proteome</keyword>
<accession>A0ABR0LLV0</accession>
<gene>
    <name evidence="3" type="primary">RRP5_4</name>
    <name evidence="3" type="ORF">LTR16_008907</name>
</gene>
<dbReference type="InterPro" id="IPR045209">
    <property type="entry name" value="Rrp5"/>
</dbReference>
<proteinExistence type="predicted"/>
<sequence>VLRVCIVDVDAPNKKLTLSTRPSKVLSSSLPVKDPQILSLSQLKVNDVVRGFVKNVADQGLFVSLGPSVTAFVRVSDLSDAYIKDWKSSFEVDQLVRGKILNVDVPLNHVQMSLKASIMDENYVPPITFSDLKPGQILTGKVRKVEDFGAFIDVDNSIRVSGLCHRSEIADQRVQDVRKVYEEGDVVKAVVLEVDTEKRRVSFGLKASYFKDAASDGESGDEESDSDVGGAEPEAVASEDDDETEDS</sequence>
<dbReference type="Gene3D" id="2.40.50.140">
    <property type="entry name" value="Nucleic acid-binding proteins"/>
    <property type="match status" value="2"/>
</dbReference>
<dbReference type="InterPro" id="IPR003029">
    <property type="entry name" value="S1_domain"/>
</dbReference>
<dbReference type="Pfam" id="PF00575">
    <property type="entry name" value="S1"/>
    <property type="match status" value="2"/>
</dbReference>
<dbReference type="PROSITE" id="PS50126">
    <property type="entry name" value="S1"/>
    <property type="match status" value="2"/>
</dbReference>
<feature type="compositionally biased region" description="Acidic residues" evidence="1">
    <location>
        <begin position="237"/>
        <end position="247"/>
    </location>
</feature>
<feature type="non-terminal residue" evidence="3">
    <location>
        <position position="1"/>
    </location>
</feature>
<evidence type="ECO:0000256" key="1">
    <source>
        <dbReference type="SAM" id="MobiDB-lite"/>
    </source>
</evidence>
<dbReference type="Proteomes" id="UP001357485">
    <property type="component" value="Unassembled WGS sequence"/>
</dbReference>
<evidence type="ECO:0000313" key="3">
    <source>
        <dbReference type="EMBL" id="KAK5188027.1"/>
    </source>
</evidence>
<reference evidence="3 4" key="1">
    <citation type="submission" date="2023-08" db="EMBL/GenBank/DDBJ databases">
        <title>Black Yeasts Isolated from many extreme environments.</title>
        <authorList>
            <person name="Coleine C."/>
            <person name="Stajich J.E."/>
            <person name="Selbmann L."/>
        </authorList>
    </citation>
    <scope>NUCLEOTIDE SEQUENCE [LARGE SCALE GENOMIC DNA]</scope>
    <source>
        <strain evidence="3 4">CCFEE 536</strain>
    </source>
</reference>
<feature type="region of interest" description="Disordered" evidence="1">
    <location>
        <begin position="213"/>
        <end position="247"/>
    </location>
</feature>